<proteinExistence type="predicted"/>
<evidence type="ECO:0000313" key="2">
    <source>
        <dbReference type="Proteomes" id="UP001162992"/>
    </source>
</evidence>
<reference evidence="2" key="1">
    <citation type="journal article" date="2024" name="Proc. Natl. Acad. Sci. U.S.A.">
        <title>Extraordinary preservation of gene collinearity over three hundred million years revealed in homosporous lycophytes.</title>
        <authorList>
            <person name="Li C."/>
            <person name="Wickell D."/>
            <person name="Kuo L.Y."/>
            <person name="Chen X."/>
            <person name="Nie B."/>
            <person name="Liao X."/>
            <person name="Peng D."/>
            <person name="Ji J."/>
            <person name="Jenkins J."/>
            <person name="Williams M."/>
            <person name="Shu S."/>
            <person name="Plott C."/>
            <person name="Barry K."/>
            <person name="Rajasekar S."/>
            <person name="Grimwood J."/>
            <person name="Han X."/>
            <person name="Sun S."/>
            <person name="Hou Z."/>
            <person name="He W."/>
            <person name="Dai G."/>
            <person name="Sun C."/>
            <person name="Schmutz J."/>
            <person name="Leebens-Mack J.H."/>
            <person name="Li F.W."/>
            <person name="Wang L."/>
        </authorList>
    </citation>
    <scope>NUCLEOTIDE SEQUENCE [LARGE SCALE GENOMIC DNA]</scope>
    <source>
        <strain evidence="2">cv. PW_Plant_1</strain>
    </source>
</reference>
<keyword evidence="2" id="KW-1185">Reference proteome</keyword>
<sequence length="235" mass="27058">MERLRLVSGATAFLYLWVVSAATYAPGDFVPLARRGQYHSARTTWHDQLGRHCPRFGIDREFNHVQQVVLPVPKPQEYTGADSYKISFQVGKEKFSTPWLLVVGRQNSEVPIIDFTLRYSGGDLQGVIAKVTTMPEQYIKDHDEIQKQFLDPQAWPKHVLVRYTWEETSEFDVEGGLYVLFGSGKLVCLHLACFSWLYFCSRLPIFISDQATRQLQDSSSCLLLLFMFFSHPRKN</sequence>
<accession>A0ACC2BX11</accession>
<dbReference type="Proteomes" id="UP001162992">
    <property type="component" value="Chromosome 13"/>
</dbReference>
<protein>
    <submittedName>
        <fullName evidence="1">Uncharacterized protein</fullName>
    </submittedName>
</protein>
<name>A0ACC2BX11_DIPCM</name>
<comment type="caution">
    <text evidence="1">The sequence shown here is derived from an EMBL/GenBank/DDBJ whole genome shotgun (WGS) entry which is preliminary data.</text>
</comment>
<dbReference type="EMBL" id="CM055104">
    <property type="protein sequence ID" value="KAJ7534318.1"/>
    <property type="molecule type" value="Genomic_DNA"/>
</dbReference>
<evidence type="ECO:0000313" key="1">
    <source>
        <dbReference type="EMBL" id="KAJ7534318.1"/>
    </source>
</evidence>
<gene>
    <name evidence="1" type="ORF">O6H91_13G089300</name>
</gene>
<organism evidence="1 2">
    <name type="scientific">Diphasiastrum complanatum</name>
    <name type="common">Issler's clubmoss</name>
    <name type="synonym">Lycopodium complanatum</name>
    <dbReference type="NCBI Taxonomy" id="34168"/>
    <lineage>
        <taxon>Eukaryota</taxon>
        <taxon>Viridiplantae</taxon>
        <taxon>Streptophyta</taxon>
        <taxon>Embryophyta</taxon>
        <taxon>Tracheophyta</taxon>
        <taxon>Lycopodiopsida</taxon>
        <taxon>Lycopodiales</taxon>
        <taxon>Lycopodiaceae</taxon>
        <taxon>Lycopodioideae</taxon>
        <taxon>Diphasiastrum</taxon>
    </lineage>
</organism>